<dbReference type="RefSeq" id="WP_319786772.1">
    <property type="nucleotide sequence ID" value="NZ_JAWXRD010000040.1"/>
</dbReference>
<gene>
    <name evidence="2" type="ORF">SIK69_18730</name>
</gene>
<proteinExistence type="predicted"/>
<dbReference type="InterPro" id="IPR021290">
    <property type="entry name" value="DUF2861"/>
</dbReference>
<comment type="caution">
    <text evidence="2">The sequence shown here is derived from an EMBL/GenBank/DDBJ whole genome shotgun (WGS) entry which is preliminary data.</text>
</comment>
<organism evidence="2 3">
    <name type="scientific">Scandinavium lactucae</name>
    <dbReference type="NCBI Taxonomy" id="3095028"/>
    <lineage>
        <taxon>Bacteria</taxon>
        <taxon>Pseudomonadati</taxon>
        <taxon>Pseudomonadota</taxon>
        <taxon>Gammaproteobacteria</taxon>
        <taxon>Enterobacterales</taxon>
        <taxon>Enterobacteriaceae</taxon>
        <taxon>Scandinavium</taxon>
    </lineage>
</organism>
<evidence type="ECO:0000313" key="2">
    <source>
        <dbReference type="EMBL" id="MDX6042230.1"/>
    </source>
</evidence>
<dbReference type="EMBL" id="JAWXRD010000040">
    <property type="protein sequence ID" value="MDX6042230.1"/>
    <property type="molecule type" value="Genomic_DNA"/>
</dbReference>
<sequence length="276" mass="30960">MRRSLLLPGLVWMMLVNQTAAALPVTPLEPVYHALFSQQTALAWQQLIAVWPQLNSNAQRRAWQEALNAVISAQCGNDIPVKTPAWLDSPTLVLIQRDIPLNRIYRIQLVGGSPARNLQISLIAPNGKDLMLGATAEYYAHDQFQLESQELGEPMPMGVYQLTLRAGSEVWQQSLALQGNRNLNWIKRQGHSVTLLPPETPSACPAPWLEQAMLKGSDYQQIWSLKSDQLQMQPWPRREDASELWGIAAVDREEARGGLTLRLEHRLAGPLLTLQN</sequence>
<evidence type="ECO:0000313" key="3">
    <source>
        <dbReference type="Proteomes" id="UP001275664"/>
    </source>
</evidence>
<feature type="chain" id="PRO_5046905145" evidence="1">
    <location>
        <begin position="23"/>
        <end position="276"/>
    </location>
</feature>
<reference evidence="2 3" key="1">
    <citation type="submission" date="2023-11" db="EMBL/GenBank/DDBJ databases">
        <title>Scandinavium wanjuensis sp. nov., isolated from lettuce South Korea.</title>
        <authorList>
            <person name="Park J."/>
            <person name="Park S."/>
            <person name="Oh K.K."/>
            <person name="Cho G.S."/>
            <person name="Franz C.M.A.P."/>
        </authorList>
    </citation>
    <scope>NUCLEOTIDE SEQUENCE [LARGE SCALE GENOMIC DNA]</scope>
    <source>
        <strain evidence="2 3">V105_6</strain>
    </source>
</reference>
<feature type="signal peptide" evidence="1">
    <location>
        <begin position="1"/>
        <end position="22"/>
    </location>
</feature>
<accession>A0ABU4QSF2</accession>
<keyword evidence="3" id="KW-1185">Reference proteome</keyword>
<dbReference type="Proteomes" id="UP001275664">
    <property type="component" value="Unassembled WGS sequence"/>
</dbReference>
<evidence type="ECO:0000256" key="1">
    <source>
        <dbReference type="SAM" id="SignalP"/>
    </source>
</evidence>
<protein>
    <submittedName>
        <fullName evidence="2">DUF2861 family protein</fullName>
    </submittedName>
</protein>
<name>A0ABU4QSF2_9ENTR</name>
<keyword evidence="1" id="KW-0732">Signal</keyword>
<dbReference type="Pfam" id="PF11060">
    <property type="entry name" value="DUF2861"/>
    <property type="match status" value="1"/>
</dbReference>